<sequence>MQYQVGNLVLSYKGPVPAHSRGTFWTRWFGPYVISWVTQNNVVALENPDGEPVEKPVNVNQLKYYQSLDLPDVPTTTTSGGRPAPETPGDVFIAPAE</sequence>
<organism evidence="2 3">
    <name type="scientific">Riccia fluitans</name>
    <dbReference type="NCBI Taxonomy" id="41844"/>
    <lineage>
        <taxon>Eukaryota</taxon>
        <taxon>Viridiplantae</taxon>
        <taxon>Streptophyta</taxon>
        <taxon>Embryophyta</taxon>
        <taxon>Marchantiophyta</taxon>
        <taxon>Marchantiopsida</taxon>
        <taxon>Marchantiidae</taxon>
        <taxon>Marchantiales</taxon>
        <taxon>Ricciaceae</taxon>
        <taxon>Riccia</taxon>
    </lineage>
</organism>
<name>A0ABD1YJL4_9MARC</name>
<protein>
    <submittedName>
        <fullName evidence="2">Uncharacterized protein</fullName>
    </submittedName>
</protein>
<dbReference type="EMBL" id="JBHFFA010000004">
    <property type="protein sequence ID" value="KAL2630599.1"/>
    <property type="molecule type" value="Genomic_DNA"/>
</dbReference>
<proteinExistence type="predicted"/>
<evidence type="ECO:0000313" key="2">
    <source>
        <dbReference type="EMBL" id="KAL2630599.1"/>
    </source>
</evidence>
<keyword evidence="3" id="KW-1185">Reference proteome</keyword>
<evidence type="ECO:0000256" key="1">
    <source>
        <dbReference type="SAM" id="MobiDB-lite"/>
    </source>
</evidence>
<accession>A0ABD1YJL4</accession>
<gene>
    <name evidence="2" type="ORF">R1flu_015285</name>
</gene>
<evidence type="ECO:0000313" key="3">
    <source>
        <dbReference type="Proteomes" id="UP001605036"/>
    </source>
</evidence>
<comment type="caution">
    <text evidence="2">The sequence shown here is derived from an EMBL/GenBank/DDBJ whole genome shotgun (WGS) entry which is preliminary data.</text>
</comment>
<dbReference type="Proteomes" id="UP001605036">
    <property type="component" value="Unassembled WGS sequence"/>
</dbReference>
<feature type="region of interest" description="Disordered" evidence="1">
    <location>
        <begin position="70"/>
        <end position="97"/>
    </location>
</feature>
<dbReference type="AlphaFoldDB" id="A0ABD1YJL4"/>
<reference evidence="2 3" key="1">
    <citation type="submission" date="2024-09" db="EMBL/GenBank/DDBJ databases">
        <title>Chromosome-scale assembly of Riccia fluitans.</title>
        <authorList>
            <person name="Paukszto L."/>
            <person name="Sawicki J."/>
            <person name="Karawczyk K."/>
            <person name="Piernik-Szablinska J."/>
            <person name="Szczecinska M."/>
            <person name="Mazdziarz M."/>
        </authorList>
    </citation>
    <scope>NUCLEOTIDE SEQUENCE [LARGE SCALE GENOMIC DNA]</scope>
    <source>
        <strain evidence="2">Rf_01</strain>
        <tissue evidence="2">Aerial parts of the thallus</tissue>
    </source>
</reference>